<dbReference type="Pfam" id="PF13581">
    <property type="entry name" value="HATPase_c_2"/>
    <property type="match status" value="1"/>
</dbReference>
<keyword evidence="1" id="KW-0808">Transferase</keyword>
<dbReference type="PANTHER" id="PTHR35526">
    <property type="entry name" value="ANTI-SIGMA-F FACTOR RSBW-RELATED"/>
    <property type="match status" value="1"/>
</dbReference>
<dbReference type="Gene3D" id="3.30.565.10">
    <property type="entry name" value="Histidine kinase-like ATPase, C-terminal domain"/>
    <property type="match status" value="1"/>
</dbReference>
<keyword evidence="1" id="KW-0723">Serine/threonine-protein kinase</keyword>
<name>A0ABW1D0U7_9ACTN</name>
<comment type="caution">
    <text evidence="3">The sequence shown here is derived from an EMBL/GenBank/DDBJ whole genome shotgun (WGS) entry which is preliminary data.</text>
</comment>
<organism evidence="3 4">
    <name type="scientific">Nonomuraea insulae</name>
    <dbReference type="NCBI Taxonomy" id="1616787"/>
    <lineage>
        <taxon>Bacteria</taxon>
        <taxon>Bacillati</taxon>
        <taxon>Actinomycetota</taxon>
        <taxon>Actinomycetes</taxon>
        <taxon>Streptosporangiales</taxon>
        <taxon>Streptosporangiaceae</taxon>
        <taxon>Nonomuraea</taxon>
    </lineage>
</organism>
<sequence length="162" mass="17774">MRTQLVEFAVPKQPVIHGRHIDAMIDLSPGGLIWRRTFAGTPGQIPEARRFARYLLTDSPHQDDAELIVSELATNALRHTSSGRPGGTFIVEISRTITTATIAVYDCGWGGVPRFGIPQRTSARHRRGLAIVEATAHRTGYEGDDATGHKVWAQLQAHTSLN</sequence>
<dbReference type="InterPro" id="IPR003594">
    <property type="entry name" value="HATPase_dom"/>
</dbReference>
<dbReference type="SUPFAM" id="SSF55874">
    <property type="entry name" value="ATPase domain of HSP90 chaperone/DNA topoisomerase II/histidine kinase"/>
    <property type="match status" value="1"/>
</dbReference>
<dbReference type="RefSeq" id="WP_379520507.1">
    <property type="nucleotide sequence ID" value="NZ_JBHSPA010000060.1"/>
</dbReference>
<dbReference type="InterPro" id="IPR050267">
    <property type="entry name" value="Anti-sigma-factor_SerPK"/>
</dbReference>
<evidence type="ECO:0000256" key="1">
    <source>
        <dbReference type="ARBA" id="ARBA00022527"/>
    </source>
</evidence>
<evidence type="ECO:0000313" key="3">
    <source>
        <dbReference type="EMBL" id="MFC5831027.1"/>
    </source>
</evidence>
<reference evidence="4" key="1">
    <citation type="journal article" date="2019" name="Int. J. Syst. Evol. Microbiol.">
        <title>The Global Catalogue of Microorganisms (GCM) 10K type strain sequencing project: providing services to taxonomists for standard genome sequencing and annotation.</title>
        <authorList>
            <consortium name="The Broad Institute Genomics Platform"/>
            <consortium name="The Broad Institute Genome Sequencing Center for Infectious Disease"/>
            <person name="Wu L."/>
            <person name="Ma J."/>
        </authorList>
    </citation>
    <scope>NUCLEOTIDE SEQUENCE [LARGE SCALE GENOMIC DNA]</scope>
    <source>
        <strain evidence="4">CCUG 53903</strain>
    </source>
</reference>
<dbReference type="Proteomes" id="UP001596058">
    <property type="component" value="Unassembled WGS sequence"/>
</dbReference>
<evidence type="ECO:0000313" key="4">
    <source>
        <dbReference type="Proteomes" id="UP001596058"/>
    </source>
</evidence>
<evidence type="ECO:0000259" key="2">
    <source>
        <dbReference type="Pfam" id="PF13581"/>
    </source>
</evidence>
<proteinExistence type="predicted"/>
<accession>A0ABW1D0U7</accession>
<dbReference type="EMBL" id="JBHSPA010000060">
    <property type="protein sequence ID" value="MFC5831027.1"/>
    <property type="molecule type" value="Genomic_DNA"/>
</dbReference>
<keyword evidence="3" id="KW-0547">Nucleotide-binding</keyword>
<keyword evidence="1" id="KW-0418">Kinase</keyword>
<dbReference type="PANTHER" id="PTHR35526:SF3">
    <property type="entry name" value="ANTI-SIGMA-F FACTOR RSBW"/>
    <property type="match status" value="1"/>
</dbReference>
<keyword evidence="3" id="KW-0067">ATP-binding</keyword>
<dbReference type="InterPro" id="IPR036890">
    <property type="entry name" value="HATPase_C_sf"/>
</dbReference>
<feature type="domain" description="Histidine kinase/HSP90-like ATPase" evidence="2">
    <location>
        <begin position="39"/>
        <end position="153"/>
    </location>
</feature>
<gene>
    <name evidence="3" type="ORF">ACFPZ3_44855</name>
</gene>
<protein>
    <submittedName>
        <fullName evidence="3">ATP-binding protein</fullName>
    </submittedName>
</protein>
<dbReference type="GO" id="GO:0005524">
    <property type="term" value="F:ATP binding"/>
    <property type="evidence" value="ECO:0007669"/>
    <property type="project" value="UniProtKB-KW"/>
</dbReference>
<dbReference type="CDD" id="cd16936">
    <property type="entry name" value="HATPase_RsbW-like"/>
    <property type="match status" value="1"/>
</dbReference>
<keyword evidence="4" id="KW-1185">Reference proteome</keyword>